<evidence type="ECO:0000313" key="3">
    <source>
        <dbReference type="Proteomes" id="UP001239782"/>
    </source>
</evidence>
<dbReference type="SUPFAM" id="SSF51261">
    <property type="entry name" value="Duplicated hybrid motif"/>
    <property type="match status" value="1"/>
</dbReference>
<dbReference type="PANTHER" id="PTHR21666">
    <property type="entry name" value="PEPTIDASE-RELATED"/>
    <property type="match status" value="1"/>
</dbReference>
<protein>
    <submittedName>
        <fullName evidence="2">M23 family metallopeptidase</fullName>
        <ecNumber evidence="2">3.4.-.-</ecNumber>
    </submittedName>
</protein>
<proteinExistence type="predicted"/>
<dbReference type="Proteomes" id="UP001239782">
    <property type="component" value="Chromosome"/>
</dbReference>
<dbReference type="InterPro" id="IPR011055">
    <property type="entry name" value="Dup_hybrid_motif"/>
</dbReference>
<name>A0AA51X8F0_9GAMM</name>
<keyword evidence="2" id="KW-0378">Hydrolase</keyword>
<dbReference type="AlphaFoldDB" id="A0AA51X8F0"/>
<dbReference type="Pfam" id="PF01551">
    <property type="entry name" value="Peptidase_M23"/>
    <property type="match status" value="1"/>
</dbReference>
<dbReference type="InterPro" id="IPR016047">
    <property type="entry name" value="M23ase_b-sheet_dom"/>
</dbReference>
<dbReference type="RefSeq" id="WP_309203215.1">
    <property type="nucleotide sequence ID" value="NZ_CP133548.1"/>
</dbReference>
<evidence type="ECO:0000259" key="1">
    <source>
        <dbReference type="Pfam" id="PF01551"/>
    </source>
</evidence>
<accession>A0AA51X8F0</accession>
<reference evidence="2 3" key="1">
    <citation type="submission" date="2023-08" db="EMBL/GenBank/DDBJ databases">
        <title>Pleionea litopenaei sp. nov., isolated from stomach of juvenile Litopenaeus vannamei.</title>
        <authorList>
            <person name="Rho A.M."/>
            <person name="Hwang C.Y."/>
        </authorList>
    </citation>
    <scope>NUCLEOTIDE SEQUENCE [LARGE SCALE GENOMIC DNA]</scope>
    <source>
        <strain evidence="2 3">HL-JVS1</strain>
    </source>
</reference>
<dbReference type="GO" id="GO:0004222">
    <property type="term" value="F:metalloendopeptidase activity"/>
    <property type="evidence" value="ECO:0007669"/>
    <property type="project" value="TreeGrafter"/>
</dbReference>
<dbReference type="FunFam" id="2.70.70.10:FF:000019">
    <property type="entry name" value="M23 family peptidase"/>
    <property type="match status" value="1"/>
</dbReference>
<dbReference type="EC" id="3.4.-.-" evidence="2"/>
<dbReference type="PANTHER" id="PTHR21666:SF285">
    <property type="entry name" value="M23 FAMILY METALLOPEPTIDASE"/>
    <property type="match status" value="1"/>
</dbReference>
<evidence type="ECO:0000313" key="2">
    <source>
        <dbReference type="EMBL" id="WMS88030.1"/>
    </source>
</evidence>
<feature type="domain" description="M23ase beta-sheet core" evidence="1">
    <location>
        <begin position="183"/>
        <end position="278"/>
    </location>
</feature>
<dbReference type="Gene3D" id="2.70.70.10">
    <property type="entry name" value="Glucose Permease (Domain IIA)"/>
    <property type="match status" value="1"/>
</dbReference>
<gene>
    <name evidence="2" type="ORF">Q9312_03720</name>
</gene>
<dbReference type="InterPro" id="IPR050570">
    <property type="entry name" value="Cell_wall_metabolism_enzyme"/>
</dbReference>
<organism evidence="2 3">
    <name type="scientific">Pleionea litopenaei</name>
    <dbReference type="NCBI Taxonomy" id="3070815"/>
    <lineage>
        <taxon>Bacteria</taxon>
        <taxon>Pseudomonadati</taxon>
        <taxon>Pseudomonadota</taxon>
        <taxon>Gammaproteobacteria</taxon>
        <taxon>Oceanospirillales</taxon>
        <taxon>Pleioneaceae</taxon>
        <taxon>Pleionea</taxon>
    </lineage>
</organism>
<sequence>MYATVVRLSAAIVILTGFLMASSGEVTAESLGVKSEPVRVLRAELTQGGYLIGQVSKGHQVSFLEKPVKVNQFGQFIIGFGRDFQGPAEVMVVSKNEQLKQRFEVAVRDYRIERIDGLPKSKVSPKKPEVLARIVRETQQVKEARSVTSELEFFKQIFISPAEGRISGYYGSQRVLNGEPKRPHFGEDIAAPVGTPVVAPASGKVVLVHPDMFYSGATIIIDHGLGLNSTYLHLHKTHVKEGQSIKQGELIGEIGQSGRATGPHLDWRLNWHDQRLDPALFVKRK</sequence>
<dbReference type="EMBL" id="CP133548">
    <property type="protein sequence ID" value="WMS88030.1"/>
    <property type="molecule type" value="Genomic_DNA"/>
</dbReference>
<keyword evidence="3" id="KW-1185">Reference proteome</keyword>
<dbReference type="CDD" id="cd12797">
    <property type="entry name" value="M23_peptidase"/>
    <property type="match status" value="1"/>
</dbReference>
<dbReference type="KEGG" id="plei:Q9312_03720"/>